<keyword evidence="3" id="KW-1185">Reference proteome</keyword>
<name>A0ABX6K221_9MICO</name>
<organism evidence="2 3">
    <name type="scientific">Leucobacter coleopterorum</name>
    <dbReference type="NCBI Taxonomy" id="2714933"/>
    <lineage>
        <taxon>Bacteria</taxon>
        <taxon>Bacillati</taxon>
        <taxon>Actinomycetota</taxon>
        <taxon>Actinomycetes</taxon>
        <taxon>Micrococcales</taxon>
        <taxon>Microbacteriaceae</taxon>
        <taxon>Leucobacter</taxon>
    </lineage>
</organism>
<feature type="chain" id="PRO_5047387787" evidence="1">
    <location>
        <begin position="29"/>
        <end position="317"/>
    </location>
</feature>
<gene>
    <name evidence="2" type="ORF">G7066_13370</name>
</gene>
<sequence>MRNKTLKLGVAAVAALTLPLGFVSPAFAESGTSIDSSTNNEATAQSKDKLVKSEQKLQAAPASEEFQGLEEGDSSAAPLVSGSFGSLAVANLPALQTPTKPGTVYKTAKVTFNGPQVTSNNYYGMWTANYGSPTATLVKKNAGVLPKWVIKANAAGPYTRIDPAKPSTVKVSASYYTTPGVYKLAVPVTRSTWNGKTYVKKTISTAKFFTVNANPAASRNNTGFSGTAYAWQTFPLSVTAPEYQAGAWVSAYYKPTGQTTYMKVGTSRLKAYKGMSTKATINISKWHNVGGRGGRMYVKVGGVAYSPGYNSVSAKSK</sequence>
<dbReference type="RefSeq" id="WP_166331555.1">
    <property type="nucleotide sequence ID" value="NZ_CP049933.1"/>
</dbReference>
<keyword evidence="1" id="KW-0732">Signal</keyword>
<reference evidence="2 3" key="1">
    <citation type="submission" date="2020-03" db="EMBL/GenBank/DDBJ databases">
        <title>Leucobacter sp. nov., isolated from beetles.</title>
        <authorList>
            <person name="Hyun D.-W."/>
            <person name="Bae J.-W."/>
        </authorList>
    </citation>
    <scope>NUCLEOTIDE SEQUENCE [LARGE SCALE GENOMIC DNA]</scope>
    <source>
        <strain evidence="2 3">HDW9A</strain>
    </source>
</reference>
<feature type="signal peptide" evidence="1">
    <location>
        <begin position="1"/>
        <end position="28"/>
    </location>
</feature>
<dbReference type="EMBL" id="CP049933">
    <property type="protein sequence ID" value="QIM19312.1"/>
    <property type="molecule type" value="Genomic_DNA"/>
</dbReference>
<dbReference type="Proteomes" id="UP000503441">
    <property type="component" value="Chromosome"/>
</dbReference>
<accession>A0ABX6K221</accession>
<proteinExistence type="predicted"/>
<evidence type="ECO:0000313" key="3">
    <source>
        <dbReference type="Proteomes" id="UP000503441"/>
    </source>
</evidence>
<evidence type="ECO:0000256" key="1">
    <source>
        <dbReference type="SAM" id="SignalP"/>
    </source>
</evidence>
<protein>
    <submittedName>
        <fullName evidence="2">Uncharacterized protein</fullName>
    </submittedName>
</protein>
<evidence type="ECO:0000313" key="2">
    <source>
        <dbReference type="EMBL" id="QIM19312.1"/>
    </source>
</evidence>